<organism evidence="3 4">
    <name type="scientific">Pseudonocardia parietis</name>
    <dbReference type="NCBI Taxonomy" id="570936"/>
    <lineage>
        <taxon>Bacteria</taxon>
        <taxon>Bacillati</taxon>
        <taxon>Actinomycetota</taxon>
        <taxon>Actinomycetes</taxon>
        <taxon>Pseudonocardiales</taxon>
        <taxon>Pseudonocardiaceae</taxon>
        <taxon>Pseudonocardia</taxon>
    </lineage>
</organism>
<keyword evidence="1" id="KW-0732">Signal</keyword>
<proteinExistence type="predicted"/>
<dbReference type="RefSeq" id="WP_210033981.1">
    <property type="nucleotide sequence ID" value="NZ_JAGINU010000001.1"/>
</dbReference>
<accession>A0ABS4W310</accession>
<dbReference type="Proteomes" id="UP001519295">
    <property type="component" value="Unassembled WGS sequence"/>
</dbReference>
<feature type="domain" description="DUF306" evidence="2">
    <location>
        <begin position="63"/>
        <end position="140"/>
    </location>
</feature>
<evidence type="ECO:0000259" key="2">
    <source>
        <dbReference type="Pfam" id="PF03724"/>
    </source>
</evidence>
<dbReference type="InterPro" id="IPR005184">
    <property type="entry name" value="DUF306_Meta_HslJ"/>
</dbReference>
<keyword evidence="3" id="KW-0346">Stress response</keyword>
<name>A0ABS4W310_9PSEU</name>
<dbReference type="Gene3D" id="2.40.128.270">
    <property type="match status" value="1"/>
</dbReference>
<feature type="chain" id="PRO_5045913899" evidence="1">
    <location>
        <begin position="25"/>
        <end position="146"/>
    </location>
</feature>
<reference evidence="3 4" key="1">
    <citation type="submission" date="2021-03" db="EMBL/GenBank/DDBJ databases">
        <title>Sequencing the genomes of 1000 actinobacteria strains.</title>
        <authorList>
            <person name="Klenk H.-P."/>
        </authorList>
    </citation>
    <scope>NUCLEOTIDE SEQUENCE [LARGE SCALE GENOMIC DNA]</scope>
    <source>
        <strain evidence="3 4">DSM 45256</strain>
    </source>
</reference>
<gene>
    <name evidence="3" type="ORF">JOF36_006284</name>
</gene>
<dbReference type="PROSITE" id="PS51257">
    <property type="entry name" value="PROKAR_LIPOPROTEIN"/>
    <property type="match status" value="1"/>
</dbReference>
<sequence length="146" mass="14596">MSRTMLAPALLAVLAVLGCADATAAPGPGAPGTGGAAPRSATADDILGRWFPADGTAQGRAFAEFAADGGWTGSDGCNGQRGTWTLGPDGDGTFDGTAGMSTMIGCENVPIARWIADAGRAELHGGDLVLRDASGAQQARLVRELP</sequence>
<dbReference type="EMBL" id="JAGINU010000001">
    <property type="protein sequence ID" value="MBP2370588.1"/>
    <property type="molecule type" value="Genomic_DNA"/>
</dbReference>
<evidence type="ECO:0000313" key="3">
    <source>
        <dbReference type="EMBL" id="MBP2370588.1"/>
    </source>
</evidence>
<feature type="signal peptide" evidence="1">
    <location>
        <begin position="1"/>
        <end position="24"/>
    </location>
</feature>
<dbReference type="Pfam" id="PF03724">
    <property type="entry name" value="META"/>
    <property type="match status" value="1"/>
</dbReference>
<comment type="caution">
    <text evidence="3">The sequence shown here is derived from an EMBL/GenBank/DDBJ whole genome shotgun (WGS) entry which is preliminary data.</text>
</comment>
<evidence type="ECO:0000313" key="4">
    <source>
        <dbReference type="Proteomes" id="UP001519295"/>
    </source>
</evidence>
<evidence type="ECO:0000256" key="1">
    <source>
        <dbReference type="SAM" id="SignalP"/>
    </source>
</evidence>
<dbReference type="InterPro" id="IPR038670">
    <property type="entry name" value="HslJ-like_sf"/>
</dbReference>
<keyword evidence="4" id="KW-1185">Reference proteome</keyword>
<protein>
    <submittedName>
        <fullName evidence="3">Heat shock protein HslJ</fullName>
    </submittedName>
</protein>